<sequence length="384" mass="41690">MLRAVAVAAAARAVRPSPLTDNPDPACAVMNKKAVSLIALGCLLGILITSGAVSLMSRPASAGSAGERRPAATASAAAASAGAQKVVLKLSHVLDRSHPVHLAMEYMARQLDRRSRGAVELQIFPDGQLGSEIEGIEQVQRGELAMVKTSTAALEGFVPAMAIFGLPYLFRDQEHYWKVLFGEVGRDLALAGAKAGVRGLCYYDSGSRSFYTKDAPILSPEDLEGKKIRVMQSKTAMDMIAHLGGEPAPIAFGELHAALQQGKVDGAENNPPSLFTSRHFEVARHYALDEHARIPDIVLFSQKVWESLSPEVQRWIEEAADESAAFQREAWKKSTEDALEALKQAGVTVHTPDKRPFRRKVQPMYDRLSGSEIGMLVQRIQLLE</sequence>
<dbReference type="NCBIfam" id="TIGR00787">
    <property type="entry name" value="dctP"/>
    <property type="match status" value="1"/>
</dbReference>
<dbReference type="InterPro" id="IPR038404">
    <property type="entry name" value="TRAP_DctP_sf"/>
</dbReference>
<dbReference type="AlphaFoldDB" id="A0A2L0ETQ9"/>
<keyword evidence="2" id="KW-0472">Membrane</keyword>
<keyword evidence="1" id="KW-0732">Signal</keyword>
<keyword evidence="2" id="KW-0812">Transmembrane</keyword>
<evidence type="ECO:0000313" key="3">
    <source>
        <dbReference type="EMBL" id="AUX42662.1"/>
    </source>
</evidence>
<evidence type="ECO:0000256" key="1">
    <source>
        <dbReference type="ARBA" id="ARBA00022729"/>
    </source>
</evidence>
<reference evidence="3 4" key="1">
    <citation type="submission" date="2015-09" db="EMBL/GenBank/DDBJ databases">
        <title>Sorangium comparison.</title>
        <authorList>
            <person name="Zaburannyi N."/>
            <person name="Bunk B."/>
            <person name="Overmann J."/>
            <person name="Mueller R."/>
        </authorList>
    </citation>
    <scope>NUCLEOTIDE SEQUENCE [LARGE SCALE GENOMIC DNA]</scope>
    <source>
        <strain evidence="3 4">So ce26</strain>
    </source>
</reference>
<organism evidence="3 4">
    <name type="scientific">Sorangium cellulosum</name>
    <name type="common">Polyangium cellulosum</name>
    <dbReference type="NCBI Taxonomy" id="56"/>
    <lineage>
        <taxon>Bacteria</taxon>
        <taxon>Pseudomonadati</taxon>
        <taxon>Myxococcota</taxon>
        <taxon>Polyangia</taxon>
        <taxon>Polyangiales</taxon>
        <taxon>Polyangiaceae</taxon>
        <taxon>Sorangium</taxon>
    </lineage>
</organism>
<dbReference type="GO" id="GO:0030246">
    <property type="term" value="F:carbohydrate binding"/>
    <property type="evidence" value="ECO:0007669"/>
    <property type="project" value="TreeGrafter"/>
</dbReference>
<name>A0A2L0ETQ9_SORCE</name>
<dbReference type="NCBIfam" id="NF037995">
    <property type="entry name" value="TRAP_S1"/>
    <property type="match status" value="1"/>
</dbReference>
<keyword evidence="2" id="KW-1133">Transmembrane helix</keyword>
<dbReference type="GO" id="GO:0055085">
    <property type="term" value="P:transmembrane transport"/>
    <property type="evidence" value="ECO:0007669"/>
    <property type="project" value="InterPro"/>
</dbReference>
<gene>
    <name evidence="3" type="ORF">SOCE26_040950</name>
</gene>
<dbReference type="PANTHER" id="PTHR33376">
    <property type="match status" value="1"/>
</dbReference>
<dbReference type="EMBL" id="CP012673">
    <property type="protein sequence ID" value="AUX42662.1"/>
    <property type="molecule type" value="Genomic_DNA"/>
</dbReference>
<dbReference type="Proteomes" id="UP000238348">
    <property type="component" value="Chromosome"/>
</dbReference>
<accession>A0A2L0ETQ9</accession>
<evidence type="ECO:0000256" key="2">
    <source>
        <dbReference type="SAM" id="Phobius"/>
    </source>
</evidence>
<evidence type="ECO:0000313" key="4">
    <source>
        <dbReference type="Proteomes" id="UP000238348"/>
    </source>
</evidence>
<dbReference type="SUPFAM" id="SSF53850">
    <property type="entry name" value="Periplasmic binding protein-like II"/>
    <property type="match status" value="1"/>
</dbReference>
<protein>
    <submittedName>
        <fullName evidence="3">C4-dicarboxylate ABC transporter substrate-binding protein</fullName>
    </submittedName>
</protein>
<dbReference type="PANTHER" id="PTHR33376:SF2">
    <property type="entry name" value="DICARBOXYLATE-BINDING PERIPLASMIC PROTEIN"/>
    <property type="match status" value="1"/>
</dbReference>
<feature type="transmembrane region" description="Helical" evidence="2">
    <location>
        <begin position="35"/>
        <end position="55"/>
    </location>
</feature>
<dbReference type="InterPro" id="IPR004682">
    <property type="entry name" value="TRAP_DctP"/>
</dbReference>
<dbReference type="InterPro" id="IPR018389">
    <property type="entry name" value="DctP_fam"/>
</dbReference>
<dbReference type="GO" id="GO:0030288">
    <property type="term" value="C:outer membrane-bounded periplasmic space"/>
    <property type="evidence" value="ECO:0007669"/>
    <property type="project" value="InterPro"/>
</dbReference>
<dbReference type="CDD" id="cd13671">
    <property type="entry name" value="PBP2_TRAP_SBP_like_3"/>
    <property type="match status" value="1"/>
</dbReference>
<proteinExistence type="predicted"/>
<dbReference type="Gene3D" id="3.40.190.170">
    <property type="entry name" value="Bacterial extracellular solute-binding protein, family 7"/>
    <property type="match status" value="1"/>
</dbReference>
<dbReference type="Pfam" id="PF03480">
    <property type="entry name" value="DctP"/>
    <property type="match status" value="1"/>
</dbReference>